<sequence length="430" mass="46281">MASNPATTPPPASSVIRLPPLETPSGIATTMIHIVTVGKKPDKFDPEIVMANAGDKLCTYERPCIPYDMQSPRVDENGAIWSNWAPVSTIKLDDEMPSFTWTVRSADQLFLYCGAPGSCNKAGMVMIVNPDGSVPFELYRQAALAAPFVLVPGERFPSDEIHDATSFSTTAADFSPPSPTLSASNSNSSASPNNQDLATIAGIIIGGIGATMLIGLLIFFTFRRQRHRSIPPTLDSFYHDSSYTPRMQLGSGAKSTINPYFQGTTGADNPSSYASELPPISPIIQPHRFSVHTPNGTGGVQTRETVIIPLTEEERAIYLGRLHGAQSALSSGGVSPVSTTGGGMVAQAQLQRLANMESPYESPTLASRHNINKRNVSGTPQLGEYGTRHRPAEMAACRFEEDKGGLDEEITVVYPMDTNVEEKYGQVYPI</sequence>
<keyword evidence="2" id="KW-1133">Transmembrane helix</keyword>
<proteinExistence type="predicted"/>
<dbReference type="PANTHER" id="PTHR34883:SF8">
    <property type="entry name" value="EXTRACELLULAR SERINE-RICH PROTEIN (AFU_ORTHOLOGUE AFUA_6G00670)"/>
    <property type="match status" value="1"/>
</dbReference>
<evidence type="ECO:0000256" key="1">
    <source>
        <dbReference type="SAM" id="MobiDB-lite"/>
    </source>
</evidence>
<evidence type="ECO:0000256" key="2">
    <source>
        <dbReference type="SAM" id="Phobius"/>
    </source>
</evidence>
<dbReference type="PANTHER" id="PTHR34883">
    <property type="entry name" value="SERINE-RICH PROTEIN, PUTATIVE-RELATED-RELATED"/>
    <property type="match status" value="1"/>
</dbReference>
<evidence type="ECO:0000313" key="3">
    <source>
        <dbReference type="EMBL" id="KAK6544311.1"/>
    </source>
</evidence>
<evidence type="ECO:0000313" key="4">
    <source>
        <dbReference type="Proteomes" id="UP001365542"/>
    </source>
</evidence>
<protein>
    <recommendedName>
        <fullName evidence="5">Extracellular serine-rich protein</fullName>
    </recommendedName>
</protein>
<dbReference type="EMBL" id="JAVHJO010000001">
    <property type="protein sequence ID" value="KAK6544311.1"/>
    <property type="molecule type" value="Genomic_DNA"/>
</dbReference>
<accession>A0AAV9XS80</accession>
<gene>
    <name evidence="3" type="ORF">TWF694_001011</name>
</gene>
<dbReference type="InterPro" id="IPR052953">
    <property type="entry name" value="Ser-rich/MCO-related"/>
</dbReference>
<feature type="region of interest" description="Disordered" evidence="1">
    <location>
        <begin position="169"/>
        <end position="192"/>
    </location>
</feature>
<feature type="compositionally biased region" description="Low complexity" evidence="1">
    <location>
        <begin position="180"/>
        <end position="192"/>
    </location>
</feature>
<comment type="caution">
    <text evidence="3">The sequence shown here is derived from an EMBL/GenBank/DDBJ whole genome shotgun (WGS) entry which is preliminary data.</text>
</comment>
<evidence type="ECO:0008006" key="5">
    <source>
        <dbReference type="Google" id="ProtNLM"/>
    </source>
</evidence>
<keyword evidence="2" id="KW-0472">Membrane</keyword>
<keyword evidence="4" id="KW-1185">Reference proteome</keyword>
<name>A0AAV9XS80_9PEZI</name>
<dbReference type="Proteomes" id="UP001365542">
    <property type="component" value="Unassembled WGS sequence"/>
</dbReference>
<keyword evidence="2" id="KW-0812">Transmembrane</keyword>
<dbReference type="AlphaFoldDB" id="A0AAV9XS80"/>
<reference evidence="3 4" key="1">
    <citation type="submission" date="2019-10" db="EMBL/GenBank/DDBJ databases">
        <authorList>
            <person name="Palmer J.M."/>
        </authorList>
    </citation>
    <scope>NUCLEOTIDE SEQUENCE [LARGE SCALE GENOMIC DNA]</scope>
    <source>
        <strain evidence="3 4">TWF694</strain>
    </source>
</reference>
<organism evidence="3 4">
    <name type="scientific">Orbilia ellipsospora</name>
    <dbReference type="NCBI Taxonomy" id="2528407"/>
    <lineage>
        <taxon>Eukaryota</taxon>
        <taxon>Fungi</taxon>
        <taxon>Dikarya</taxon>
        <taxon>Ascomycota</taxon>
        <taxon>Pezizomycotina</taxon>
        <taxon>Orbiliomycetes</taxon>
        <taxon>Orbiliales</taxon>
        <taxon>Orbiliaceae</taxon>
        <taxon>Orbilia</taxon>
    </lineage>
</organism>
<feature type="transmembrane region" description="Helical" evidence="2">
    <location>
        <begin position="197"/>
        <end position="220"/>
    </location>
</feature>